<dbReference type="SUPFAM" id="SSF54631">
    <property type="entry name" value="CBS-domain pair"/>
    <property type="match status" value="1"/>
</dbReference>
<feature type="transmembrane region" description="Helical" evidence="10">
    <location>
        <begin position="6"/>
        <end position="25"/>
    </location>
</feature>
<evidence type="ECO:0000256" key="7">
    <source>
        <dbReference type="ARBA" id="ARBA00023136"/>
    </source>
</evidence>
<dbReference type="STRING" id="824.CGRAC_0028"/>
<dbReference type="eggNOG" id="COG1253">
    <property type="taxonomic scope" value="Bacteria"/>
</dbReference>
<evidence type="ECO:0000259" key="11">
    <source>
        <dbReference type="PROSITE" id="PS51371"/>
    </source>
</evidence>
<dbReference type="InterPro" id="IPR036318">
    <property type="entry name" value="FAD-bd_PCMH-like_sf"/>
</dbReference>
<keyword evidence="6 8" id="KW-0129">CBS domain</keyword>
<evidence type="ECO:0008006" key="15">
    <source>
        <dbReference type="Google" id="ProtNLM"/>
    </source>
</evidence>
<dbReference type="Gene3D" id="3.10.580.10">
    <property type="entry name" value="CBS-domain"/>
    <property type="match status" value="1"/>
</dbReference>
<gene>
    <name evidence="13" type="ORF">CAMGR0001_0311</name>
</gene>
<accession>C8PKT8</accession>
<name>C8PKT8_9BACT</name>
<dbReference type="EMBL" id="ACYG01000030">
    <property type="protein sequence ID" value="EEV16697.1"/>
    <property type="molecule type" value="Genomic_DNA"/>
</dbReference>
<dbReference type="Pfam" id="PF01595">
    <property type="entry name" value="CNNM"/>
    <property type="match status" value="1"/>
</dbReference>
<dbReference type="InterPro" id="IPR044751">
    <property type="entry name" value="Ion_transp-like_CBS"/>
</dbReference>
<evidence type="ECO:0000256" key="2">
    <source>
        <dbReference type="ARBA" id="ARBA00022475"/>
    </source>
</evidence>
<evidence type="ECO:0000256" key="9">
    <source>
        <dbReference type="PROSITE-ProRule" id="PRU01193"/>
    </source>
</evidence>
<evidence type="ECO:0000256" key="3">
    <source>
        <dbReference type="ARBA" id="ARBA00022692"/>
    </source>
</evidence>
<dbReference type="GO" id="GO:0050660">
    <property type="term" value="F:flavin adenine dinucleotide binding"/>
    <property type="evidence" value="ECO:0007669"/>
    <property type="project" value="InterPro"/>
</dbReference>
<evidence type="ECO:0000256" key="5">
    <source>
        <dbReference type="ARBA" id="ARBA00022989"/>
    </source>
</evidence>
<dbReference type="PROSITE" id="PS51371">
    <property type="entry name" value="CBS"/>
    <property type="match status" value="2"/>
</dbReference>
<feature type="domain" description="CBS" evidence="11">
    <location>
        <begin position="225"/>
        <end position="285"/>
    </location>
</feature>
<proteinExistence type="predicted"/>
<evidence type="ECO:0000313" key="14">
    <source>
        <dbReference type="Proteomes" id="UP000005709"/>
    </source>
</evidence>
<keyword evidence="3 9" id="KW-0812">Transmembrane</keyword>
<evidence type="ECO:0000256" key="6">
    <source>
        <dbReference type="ARBA" id="ARBA00023122"/>
    </source>
</evidence>
<dbReference type="Pfam" id="PF00571">
    <property type="entry name" value="CBS"/>
    <property type="match status" value="1"/>
</dbReference>
<dbReference type="InterPro" id="IPR016169">
    <property type="entry name" value="FAD-bd_PCMH_sub2"/>
</dbReference>
<evidence type="ECO:0000256" key="4">
    <source>
        <dbReference type="ARBA" id="ARBA00022737"/>
    </source>
</evidence>
<feature type="transmembrane region" description="Helical" evidence="10">
    <location>
        <begin position="139"/>
        <end position="158"/>
    </location>
</feature>
<dbReference type="InterPro" id="IPR002550">
    <property type="entry name" value="CNNM"/>
</dbReference>
<dbReference type="InterPro" id="IPR046342">
    <property type="entry name" value="CBS_dom_sf"/>
</dbReference>
<evidence type="ECO:0000256" key="8">
    <source>
        <dbReference type="PROSITE-ProRule" id="PRU00703"/>
    </source>
</evidence>
<dbReference type="Pfam" id="PF03471">
    <property type="entry name" value="CorC_HlyC"/>
    <property type="match status" value="1"/>
</dbReference>
<evidence type="ECO:0000259" key="12">
    <source>
        <dbReference type="PROSITE" id="PS51846"/>
    </source>
</evidence>
<dbReference type="PANTHER" id="PTHR43099">
    <property type="entry name" value="UPF0053 PROTEIN YRKA"/>
    <property type="match status" value="1"/>
</dbReference>
<dbReference type="SUPFAM" id="SSF56176">
    <property type="entry name" value="FAD-binding/transporter-associated domain-like"/>
    <property type="match status" value="1"/>
</dbReference>
<feature type="domain" description="CBS" evidence="11">
    <location>
        <begin position="286"/>
        <end position="343"/>
    </location>
</feature>
<dbReference type="InterPro" id="IPR005170">
    <property type="entry name" value="Transptr-assoc_dom"/>
</dbReference>
<feature type="transmembrane region" description="Helical" evidence="10">
    <location>
        <begin position="101"/>
        <end position="127"/>
    </location>
</feature>
<comment type="caution">
    <text evidence="13">The sequence shown here is derived from an EMBL/GenBank/DDBJ whole genome shotgun (WGS) entry which is preliminary data.</text>
</comment>
<dbReference type="PANTHER" id="PTHR43099:SF2">
    <property type="entry name" value="UPF0053 PROTEIN YRKA"/>
    <property type="match status" value="1"/>
</dbReference>
<dbReference type="AlphaFoldDB" id="C8PKT8"/>
<keyword evidence="14" id="KW-1185">Reference proteome</keyword>
<evidence type="ECO:0000313" key="13">
    <source>
        <dbReference type="EMBL" id="EEV16697.1"/>
    </source>
</evidence>
<reference evidence="13 14" key="1">
    <citation type="submission" date="2009-07" db="EMBL/GenBank/DDBJ databases">
        <authorList>
            <person name="Madupu R."/>
            <person name="Sebastian Y."/>
            <person name="Durkin A.S."/>
            <person name="Torralba M."/>
            <person name="Methe B."/>
            <person name="Sutton G.G."/>
            <person name="Strausberg R.L."/>
            <person name="Nelson K.E."/>
        </authorList>
    </citation>
    <scope>NUCLEOTIDE SEQUENCE [LARGE SCALE GENOMIC DNA]</scope>
    <source>
        <strain evidence="13 14">RM3268</strain>
    </source>
</reference>
<dbReference type="PROSITE" id="PS51846">
    <property type="entry name" value="CNNM"/>
    <property type="match status" value="1"/>
</dbReference>
<dbReference type="InterPro" id="IPR051676">
    <property type="entry name" value="UPF0053_domain"/>
</dbReference>
<dbReference type="SMART" id="SM01091">
    <property type="entry name" value="CorC_HlyC"/>
    <property type="match status" value="1"/>
</dbReference>
<feature type="domain" description="CNNM transmembrane" evidence="12">
    <location>
        <begin position="2"/>
        <end position="206"/>
    </location>
</feature>
<keyword evidence="7 9" id="KW-0472">Membrane</keyword>
<dbReference type="InterPro" id="IPR000644">
    <property type="entry name" value="CBS_dom"/>
</dbReference>
<dbReference type="FunFam" id="3.10.580.10:FF:000002">
    <property type="entry name" value="Magnesium/cobalt efflux protein CorC"/>
    <property type="match status" value="1"/>
</dbReference>
<organism evidence="13 14">
    <name type="scientific">Campylobacter gracilis RM3268</name>
    <dbReference type="NCBI Taxonomy" id="553220"/>
    <lineage>
        <taxon>Bacteria</taxon>
        <taxon>Pseudomonadati</taxon>
        <taxon>Campylobacterota</taxon>
        <taxon>Epsilonproteobacteria</taxon>
        <taxon>Campylobacterales</taxon>
        <taxon>Campylobacteraceae</taxon>
        <taxon>Campylobacter</taxon>
    </lineage>
</organism>
<evidence type="ECO:0000256" key="1">
    <source>
        <dbReference type="ARBA" id="ARBA00004651"/>
    </source>
</evidence>
<dbReference type="Gene3D" id="3.30.465.10">
    <property type="match status" value="1"/>
</dbReference>
<dbReference type="CDD" id="cd04590">
    <property type="entry name" value="CBS_pair_CorC_HlyC_assoc"/>
    <property type="match status" value="1"/>
</dbReference>
<evidence type="ECO:0000256" key="10">
    <source>
        <dbReference type="SAM" id="Phobius"/>
    </source>
</evidence>
<dbReference type="GO" id="GO:0005886">
    <property type="term" value="C:plasma membrane"/>
    <property type="evidence" value="ECO:0007669"/>
    <property type="project" value="UniProtKB-SubCell"/>
</dbReference>
<keyword evidence="5 9" id="KW-1133">Transmembrane helix</keyword>
<dbReference type="Proteomes" id="UP000005709">
    <property type="component" value="Unassembled WGS sequence"/>
</dbReference>
<keyword evidence="2" id="KW-1003">Cell membrane</keyword>
<keyword evidence="4" id="KW-0677">Repeat</keyword>
<comment type="subcellular location">
    <subcellularLocation>
        <location evidence="1">Cell membrane</location>
        <topology evidence="1">Multi-pass membrane protein</topology>
    </subcellularLocation>
</comment>
<protein>
    <recommendedName>
        <fullName evidence="15">CBS domain protein</fullName>
    </recommendedName>
</protein>
<sequence length="445" mass="49796">MDTDSSVLMLVLAFVFIFMNAFFVLSEFSIVKIRKSRLEELIKDKIPNAKLAFKISNSLDTYLSATQLGITISSLALGWIGEPAVSRLIELPLRSISIGSGAAAHTIAFVISFTLVTLFHVVLGELVPKSIAIAKTEKIVLFISRPLHIFWIMFFPIIKAFDFIAAVSLKIIGVKPAKESELALSDEEIKIIASESLKGGVLDSLETEIIKNAVDFSDTVAKEIMTPRRDLVCLNKQKSYDENYATVLQSKFTRFPYIDGSKDNVLGLIHIRDIIQQKGDKSFDKIVRKLIIVPENSPISKILPMMNKQRIFAALVIDEYGGTAGFLTMEDIIEEIFGDINDEHDANAQNFKRIDENTFEFRGRFEIEGVEEVMGIDFDEETEQLTIGGYVFNLFGSLPEIGDKISDENCDYEVLRMDGTRVSLVKAIKKAVAQPQENEEAEKNN</sequence>